<sequence>MRGVFSSCALAVLLLAAALADHHHHDHDHHHHTHGEMSCHRISPSNADFAFALYKSLSANAEAGKNIFYSPLGISTALSMLSTGARGETHSQLFSSLGYSAHNQEQVDESYKHLFHMLGHSQEQQQLDVGNAAAVRSGFNPMEKFLNDVKQSYSGEVLKVDFNNPTEAAAEINRFIASKTQDKIKNMVKDLDPAMAMVLINYVYFRGQWEKPFDGNLTEKADFHVDENTNVQVDMMKRTGRYDLYQDIDNHTTVIMLPYKGNTSMMIVLPDEGKMKEVEGSINKDYIKHWHDSLFRTSVDLFLPKFSISTDASLDSTLKEMGITNAFADNADFSGMSDEVKLKVSKVSHKAVLSVDETGTEAAASTTIEVMPMSMPEVMTLNRPFLVFILEHSTRSILFMGKINDPTAM</sequence>
<dbReference type="InterPro" id="IPR042185">
    <property type="entry name" value="Serpin_sf_2"/>
</dbReference>
<evidence type="ECO:0000256" key="5">
    <source>
        <dbReference type="SAM" id="SignalP"/>
    </source>
</evidence>
<dbReference type="InterPro" id="IPR023795">
    <property type="entry name" value="Serpin_CS"/>
</dbReference>
<dbReference type="PANTHER" id="PTHR11461">
    <property type="entry name" value="SERINE PROTEASE INHIBITOR, SERPIN"/>
    <property type="match status" value="1"/>
</dbReference>
<dbReference type="FunFam" id="2.10.310.10:FF:000001">
    <property type="entry name" value="Serpin family A member 1"/>
    <property type="match status" value="1"/>
</dbReference>
<dbReference type="Ensembl" id="ENSLBET00000032030.1">
    <property type="protein sequence ID" value="ENSLBEP00000030618.1"/>
    <property type="gene ID" value="ENSLBEG00000023129.1"/>
</dbReference>
<dbReference type="InterPro" id="IPR000215">
    <property type="entry name" value="Serpin_fam"/>
</dbReference>
<feature type="signal peptide" evidence="5">
    <location>
        <begin position="1"/>
        <end position="20"/>
    </location>
</feature>
<dbReference type="Gene3D" id="2.30.39.10">
    <property type="entry name" value="Alpha-1-antitrypsin, domain 1"/>
    <property type="match status" value="1"/>
</dbReference>
<evidence type="ECO:0000256" key="4">
    <source>
        <dbReference type="RuleBase" id="RU000411"/>
    </source>
</evidence>
<dbReference type="Gene3D" id="3.30.497.10">
    <property type="entry name" value="Antithrombin, subunit I, domain 2"/>
    <property type="match status" value="1"/>
</dbReference>
<proteinExistence type="inferred from homology"/>
<dbReference type="SMART" id="SM00093">
    <property type="entry name" value="SERPIN"/>
    <property type="match status" value="1"/>
</dbReference>
<dbReference type="OrthoDB" id="671595at2759"/>
<reference evidence="7" key="2">
    <citation type="submission" date="2025-09" db="UniProtKB">
        <authorList>
            <consortium name="Ensembl"/>
        </authorList>
    </citation>
    <scope>IDENTIFICATION</scope>
</reference>
<dbReference type="Pfam" id="PF00079">
    <property type="entry name" value="Serpin"/>
    <property type="match status" value="1"/>
</dbReference>
<dbReference type="InterPro" id="IPR036186">
    <property type="entry name" value="Serpin_sf"/>
</dbReference>
<keyword evidence="3" id="KW-0325">Glycoprotein</keyword>
<dbReference type="Gene3D" id="2.10.310.10">
    <property type="entry name" value="Serpins superfamily"/>
    <property type="match status" value="1"/>
</dbReference>
<dbReference type="InterPro" id="IPR042178">
    <property type="entry name" value="Serpin_sf_1"/>
</dbReference>
<dbReference type="FunFam" id="3.30.497.10:FF:000001">
    <property type="entry name" value="Serine protease inhibitor"/>
    <property type="match status" value="1"/>
</dbReference>
<dbReference type="InParanoid" id="A0A3Q3GIM7"/>
<keyword evidence="2 5" id="KW-0732">Signal</keyword>
<evidence type="ECO:0000256" key="2">
    <source>
        <dbReference type="ARBA" id="ARBA00022729"/>
    </source>
</evidence>
<feature type="domain" description="Serpin" evidence="6">
    <location>
        <begin position="51"/>
        <end position="406"/>
    </location>
</feature>
<evidence type="ECO:0000259" key="6">
    <source>
        <dbReference type="SMART" id="SM00093"/>
    </source>
</evidence>
<dbReference type="GeneTree" id="ENSGT00940000160877"/>
<dbReference type="PROSITE" id="PS00284">
    <property type="entry name" value="SERPIN"/>
    <property type="match status" value="1"/>
</dbReference>
<name>A0A3Q3GIM7_9LABR</name>
<organism evidence="7 8">
    <name type="scientific">Labrus bergylta</name>
    <name type="common">ballan wrasse</name>
    <dbReference type="NCBI Taxonomy" id="56723"/>
    <lineage>
        <taxon>Eukaryota</taxon>
        <taxon>Metazoa</taxon>
        <taxon>Chordata</taxon>
        <taxon>Craniata</taxon>
        <taxon>Vertebrata</taxon>
        <taxon>Euteleostomi</taxon>
        <taxon>Actinopterygii</taxon>
        <taxon>Neopterygii</taxon>
        <taxon>Teleostei</taxon>
        <taxon>Neoteleostei</taxon>
        <taxon>Acanthomorphata</taxon>
        <taxon>Eupercaria</taxon>
        <taxon>Labriformes</taxon>
        <taxon>Labridae</taxon>
        <taxon>Labrus</taxon>
    </lineage>
</organism>
<protein>
    <submittedName>
        <fullName evidence="7">Serpin family A member 4</fullName>
    </submittedName>
</protein>
<reference evidence="7" key="1">
    <citation type="submission" date="2025-08" db="UniProtKB">
        <authorList>
            <consortium name="Ensembl"/>
        </authorList>
    </citation>
    <scope>IDENTIFICATION</scope>
</reference>
<dbReference type="GO" id="GO:0005615">
    <property type="term" value="C:extracellular space"/>
    <property type="evidence" value="ECO:0007669"/>
    <property type="project" value="InterPro"/>
</dbReference>
<keyword evidence="8" id="KW-1185">Reference proteome</keyword>
<dbReference type="Proteomes" id="UP000261660">
    <property type="component" value="Unplaced"/>
</dbReference>
<dbReference type="InterPro" id="IPR023796">
    <property type="entry name" value="Serpin_dom"/>
</dbReference>
<dbReference type="SUPFAM" id="SSF56574">
    <property type="entry name" value="Serpins"/>
    <property type="match status" value="1"/>
</dbReference>
<dbReference type="STRING" id="56723.ENSLBEP00000030618"/>
<evidence type="ECO:0000256" key="1">
    <source>
        <dbReference type="ARBA" id="ARBA00009500"/>
    </source>
</evidence>
<dbReference type="GO" id="GO:0004867">
    <property type="term" value="F:serine-type endopeptidase inhibitor activity"/>
    <property type="evidence" value="ECO:0007669"/>
    <property type="project" value="InterPro"/>
</dbReference>
<feature type="chain" id="PRO_5018704110" evidence="5">
    <location>
        <begin position="21"/>
        <end position="409"/>
    </location>
</feature>
<dbReference type="PANTHER" id="PTHR11461:SF363">
    <property type="entry name" value="SERINE (OR CYSTEINE) PROTEINASE INHIBITOR, CLADE A (ALPHA-1 ANTIPROTEINASE, ANTITRYPSIN), MEMBER 1, LIKE PRECURSOR-RELATED"/>
    <property type="match status" value="1"/>
</dbReference>
<accession>A0A3Q3GIM7</accession>
<dbReference type="PRINTS" id="PR00780">
    <property type="entry name" value="LEUSERPINII"/>
</dbReference>
<evidence type="ECO:0000313" key="7">
    <source>
        <dbReference type="Ensembl" id="ENSLBEP00000030618.1"/>
    </source>
</evidence>
<evidence type="ECO:0000313" key="8">
    <source>
        <dbReference type="Proteomes" id="UP000261660"/>
    </source>
</evidence>
<evidence type="ECO:0000256" key="3">
    <source>
        <dbReference type="ARBA" id="ARBA00023180"/>
    </source>
</evidence>
<dbReference type="AlphaFoldDB" id="A0A3Q3GIM7"/>
<dbReference type="FunFam" id="2.30.39.10:FF:000003">
    <property type="entry name" value="alpha-1-antitrypsin isoform X1"/>
    <property type="match status" value="1"/>
</dbReference>
<comment type="similarity">
    <text evidence="1 4">Belongs to the serpin family.</text>
</comment>